<feature type="non-terminal residue" evidence="1">
    <location>
        <position position="13"/>
    </location>
</feature>
<evidence type="ECO:0000313" key="1">
    <source>
        <dbReference type="EMBL" id="EYU32261.1"/>
    </source>
</evidence>
<dbReference type="EMBL" id="KI630880">
    <property type="protein sequence ID" value="EYU32261.1"/>
    <property type="molecule type" value="Genomic_DNA"/>
</dbReference>
<reference evidence="1 2" key="1">
    <citation type="journal article" date="2013" name="Proc. Natl. Acad. Sci. U.S.A.">
        <title>Fine-scale variation in meiotic recombination in Mimulus inferred from population shotgun sequencing.</title>
        <authorList>
            <person name="Hellsten U."/>
            <person name="Wright K.M."/>
            <person name="Jenkins J."/>
            <person name="Shu S."/>
            <person name="Yuan Y."/>
            <person name="Wessler S.R."/>
            <person name="Schmutz J."/>
            <person name="Willis J.H."/>
            <person name="Rokhsar D.S."/>
        </authorList>
    </citation>
    <scope>NUCLEOTIDE SEQUENCE [LARGE SCALE GENOMIC DNA]</scope>
    <source>
        <strain evidence="2">cv. DUN x IM62</strain>
    </source>
</reference>
<protein>
    <submittedName>
        <fullName evidence="1">Uncharacterized protein</fullName>
    </submittedName>
</protein>
<name>A0A022QWI6_ERYGU</name>
<gene>
    <name evidence="1" type="ORF">MIMGU_mgv1a0027262mg</name>
</gene>
<evidence type="ECO:0000313" key="2">
    <source>
        <dbReference type="Proteomes" id="UP000030748"/>
    </source>
</evidence>
<organism evidence="1 2">
    <name type="scientific">Erythranthe guttata</name>
    <name type="common">Yellow monkey flower</name>
    <name type="synonym">Mimulus guttatus</name>
    <dbReference type="NCBI Taxonomy" id="4155"/>
    <lineage>
        <taxon>Eukaryota</taxon>
        <taxon>Viridiplantae</taxon>
        <taxon>Streptophyta</taxon>
        <taxon>Embryophyta</taxon>
        <taxon>Tracheophyta</taxon>
        <taxon>Spermatophyta</taxon>
        <taxon>Magnoliopsida</taxon>
        <taxon>eudicotyledons</taxon>
        <taxon>Gunneridae</taxon>
        <taxon>Pentapetalae</taxon>
        <taxon>asterids</taxon>
        <taxon>lamiids</taxon>
        <taxon>Lamiales</taxon>
        <taxon>Phrymaceae</taxon>
        <taxon>Erythranthe</taxon>
    </lineage>
</organism>
<proteinExistence type="predicted"/>
<keyword evidence="2" id="KW-1185">Reference proteome</keyword>
<sequence length="13" mass="1577">MQRERGRDKEKSG</sequence>
<accession>A0A022QWI6</accession>
<dbReference type="Proteomes" id="UP000030748">
    <property type="component" value="Unassembled WGS sequence"/>
</dbReference>